<sequence length="461" mass="48311">MSGFKWLSLATIVAAIGSFAVLIISARALPNAINLQFVAFWGLFFALTGVLGGLMQETTRAIGAAEARNRKRERPREQTPEQKPEQEQEQTATETGQTLGARPITVSLGVAAVTFITMAVTGPLWAPLVVQDDAGTAILLMASGLALYSMQATTSGLLSGRQLWGPYAALIMIDILVRVALALVAWYSSWGLLAWLIITVFGTVSWLILALFSSATRSVMFARADVPVRRFITLMVTAMGASGASAVLVTGFPTIVKIAGEAVTTGAGIAESLTPPHANNFTAAVTIAGIAYAVTLTRAPLLMPLEKFQNAIIVSFVRHRSEGVLAALAKPLGALAAFGTFGAGLAWLIGPWIMTLILDDSYHVSGPVLAALTLGATLTAMLMITGSVTLAVEKHHMYLIGWLAATTIAVAILFLPGHLSVRTVAAIAVGSAVGVAIHLLALRTLSPRAARSAVSEAFAVE</sequence>
<evidence type="ECO:0000256" key="6">
    <source>
        <dbReference type="SAM" id="MobiDB-lite"/>
    </source>
</evidence>
<evidence type="ECO:0000256" key="3">
    <source>
        <dbReference type="ARBA" id="ARBA00022692"/>
    </source>
</evidence>
<evidence type="ECO:0000256" key="4">
    <source>
        <dbReference type="ARBA" id="ARBA00022989"/>
    </source>
</evidence>
<accession>A0AAW9T030</accession>
<gene>
    <name evidence="8" type="ORF">QP460_010635</name>
</gene>
<feature type="transmembrane region" description="Helical" evidence="7">
    <location>
        <begin position="324"/>
        <end position="349"/>
    </location>
</feature>
<feature type="transmembrane region" description="Helical" evidence="7">
    <location>
        <begin position="423"/>
        <end position="442"/>
    </location>
</feature>
<feature type="transmembrane region" description="Helical" evidence="7">
    <location>
        <begin position="369"/>
        <end position="392"/>
    </location>
</feature>
<name>A0AAW9T030_CORAY</name>
<dbReference type="EMBL" id="JASOOY020000034">
    <property type="protein sequence ID" value="MEO3718036.1"/>
    <property type="molecule type" value="Genomic_DNA"/>
</dbReference>
<evidence type="ECO:0000313" key="9">
    <source>
        <dbReference type="Proteomes" id="UP001223646"/>
    </source>
</evidence>
<evidence type="ECO:0008006" key="10">
    <source>
        <dbReference type="Google" id="ProtNLM"/>
    </source>
</evidence>
<comment type="subcellular location">
    <subcellularLocation>
        <location evidence="1">Cell membrane</location>
        <topology evidence="1">Multi-pass membrane protein</topology>
    </subcellularLocation>
</comment>
<feature type="transmembrane region" description="Helical" evidence="7">
    <location>
        <begin position="232"/>
        <end position="256"/>
    </location>
</feature>
<dbReference type="GO" id="GO:0005886">
    <property type="term" value="C:plasma membrane"/>
    <property type="evidence" value="ECO:0007669"/>
    <property type="project" value="UniProtKB-SubCell"/>
</dbReference>
<reference evidence="8" key="2">
    <citation type="submission" date="2024-05" db="EMBL/GenBank/DDBJ databases">
        <authorList>
            <person name="Wolfe A."/>
        </authorList>
    </citation>
    <scope>NUCLEOTIDE SEQUENCE</scope>
    <source>
        <strain evidence="8">UMB1064</strain>
    </source>
</reference>
<feature type="region of interest" description="Disordered" evidence="6">
    <location>
        <begin position="65"/>
        <end position="96"/>
    </location>
</feature>
<protein>
    <recommendedName>
        <fullName evidence="10">Polysaccharide biosynthesis protein</fullName>
    </recommendedName>
</protein>
<organism evidence="8 9">
    <name type="scientific">Corynebacterium amycolatum</name>
    <dbReference type="NCBI Taxonomy" id="43765"/>
    <lineage>
        <taxon>Bacteria</taxon>
        <taxon>Bacillati</taxon>
        <taxon>Actinomycetota</taxon>
        <taxon>Actinomycetes</taxon>
        <taxon>Mycobacteriales</taxon>
        <taxon>Corynebacteriaceae</taxon>
        <taxon>Corynebacterium</taxon>
    </lineage>
</organism>
<feature type="transmembrane region" description="Helical" evidence="7">
    <location>
        <begin position="104"/>
        <end position="126"/>
    </location>
</feature>
<feature type="transmembrane region" description="Helical" evidence="7">
    <location>
        <begin position="281"/>
        <end position="303"/>
    </location>
</feature>
<feature type="compositionally biased region" description="Basic and acidic residues" evidence="6">
    <location>
        <begin position="74"/>
        <end position="86"/>
    </location>
</feature>
<proteinExistence type="predicted"/>
<feature type="transmembrane region" description="Helical" evidence="7">
    <location>
        <begin position="167"/>
        <end position="187"/>
    </location>
</feature>
<evidence type="ECO:0000313" key="8">
    <source>
        <dbReference type="EMBL" id="MEO3718036.1"/>
    </source>
</evidence>
<keyword evidence="2" id="KW-1003">Cell membrane</keyword>
<feature type="transmembrane region" description="Helical" evidence="7">
    <location>
        <begin position="38"/>
        <end position="55"/>
    </location>
</feature>
<evidence type="ECO:0000256" key="7">
    <source>
        <dbReference type="SAM" id="Phobius"/>
    </source>
</evidence>
<evidence type="ECO:0000256" key="5">
    <source>
        <dbReference type="ARBA" id="ARBA00023136"/>
    </source>
</evidence>
<dbReference type="PANTHER" id="PTHR30250">
    <property type="entry name" value="PST FAMILY PREDICTED COLANIC ACID TRANSPORTER"/>
    <property type="match status" value="1"/>
</dbReference>
<keyword evidence="4 7" id="KW-1133">Transmembrane helix</keyword>
<dbReference type="PANTHER" id="PTHR30250:SF11">
    <property type="entry name" value="O-ANTIGEN TRANSPORTER-RELATED"/>
    <property type="match status" value="1"/>
</dbReference>
<dbReference type="InterPro" id="IPR050833">
    <property type="entry name" value="Poly_Biosynth_Transport"/>
</dbReference>
<evidence type="ECO:0000256" key="2">
    <source>
        <dbReference type="ARBA" id="ARBA00022475"/>
    </source>
</evidence>
<dbReference type="AlphaFoldDB" id="A0AAW9T030"/>
<keyword evidence="5 7" id="KW-0472">Membrane</keyword>
<reference evidence="8" key="1">
    <citation type="submission" date="2023-05" db="EMBL/GenBank/DDBJ databases">
        <authorList>
            <person name="Du J."/>
        </authorList>
    </citation>
    <scope>NUCLEOTIDE SEQUENCE</scope>
    <source>
        <strain evidence="8">UMB1064</strain>
    </source>
</reference>
<comment type="caution">
    <text evidence="8">The sequence shown here is derived from an EMBL/GenBank/DDBJ whole genome shotgun (WGS) entry which is preliminary data.</text>
</comment>
<dbReference type="Proteomes" id="UP001223646">
    <property type="component" value="Unassembled WGS sequence"/>
</dbReference>
<keyword evidence="3 7" id="KW-0812">Transmembrane</keyword>
<dbReference type="RefSeq" id="WP_284826853.1">
    <property type="nucleotide sequence ID" value="NZ_JASOOY020000034.1"/>
</dbReference>
<feature type="transmembrane region" description="Helical" evidence="7">
    <location>
        <begin position="399"/>
        <end position="417"/>
    </location>
</feature>
<evidence type="ECO:0000256" key="1">
    <source>
        <dbReference type="ARBA" id="ARBA00004651"/>
    </source>
</evidence>
<feature type="transmembrane region" description="Helical" evidence="7">
    <location>
        <begin position="193"/>
        <end position="212"/>
    </location>
</feature>
<feature type="transmembrane region" description="Helical" evidence="7">
    <location>
        <begin position="138"/>
        <end position="160"/>
    </location>
</feature>